<dbReference type="CDD" id="cd03116">
    <property type="entry name" value="MobB"/>
    <property type="match status" value="1"/>
</dbReference>
<gene>
    <name evidence="2" type="primary">mobB</name>
    <name evidence="2" type="ORF">GH815_13255</name>
</gene>
<dbReference type="EMBL" id="WJPO01000022">
    <property type="protein sequence ID" value="MRH21961.1"/>
    <property type="molecule type" value="Genomic_DNA"/>
</dbReference>
<dbReference type="InterPro" id="IPR027417">
    <property type="entry name" value="P-loop_NTPase"/>
</dbReference>
<comment type="caution">
    <text evidence="2">The sequence shown here is derived from an EMBL/GenBank/DDBJ whole genome shotgun (WGS) entry which is preliminary data.</text>
</comment>
<dbReference type="AlphaFoldDB" id="A0A844B6W1"/>
<organism evidence="2 3">
    <name type="scientific">Rhodovulum strictum</name>
    <dbReference type="NCBI Taxonomy" id="58314"/>
    <lineage>
        <taxon>Bacteria</taxon>
        <taxon>Pseudomonadati</taxon>
        <taxon>Pseudomonadota</taxon>
        <taxon>Alphaproteobacteria</taxon>
        <taxon>Rhodobacterales</taxon>
        <taxon>Paracoccaceae</taxon>
        <taxon>Rhodovulum</taxon>
    </lineage>
</organism>
<dbReference type="InterPro" id="IPR052539">
    <property type="entry name" value="MGD_biosynthesis_adapter"/>
</dbReference>
<dbReference type="Proteomes" id="UP000466730">
    <property type="component" value="Unassembled WGS sequence"/>
</dbReference>
<sequence>MRVYGVTGWKNTGKTHLMERLVAEIAGRGLAVSTVKHAHHDAEIDHPGTDSFRHRAAGAREVVLASPRRWALMAELRGAEEPPLEALLARLSPVDLVLVEGYKRAPHPKIEAWRAAAGRPLLAGQNPTIRAIAADAPPPDAGALPVLGLDDTAAIADFILREVGL</sequence>
<dbReference type="NCBIfam" id="TIGR00176">
    <property type="entry name" value="mobB"/>
    <property type="match status" value="1"/>
</dbReference>
<protein>
    <submittedName>
        <fullName evidence="2">Molybdopterin-guanine dinucleotide biosynthesis protein B</fullName>
    </submittedName>
</protein>
<dbReference type="GO" id="GO:0006777">
    <property type="term" value="P:Mo-molybdopterin cofactor biosynthetic process"/>
    <property type="evidence" value="ECO:0007669"/>
    <property type="project" value="InterPro"/>
</dbReference>
<dbReference type="PANTHER" id="PTHR40072">
    <property type="entry name" value="MOLYBDOPTERIN-GUANINE DINUCLEOTIDE BIOSYNTHESIS ADAPTER PROTEIN-RELATED"/>
    <property type="match status" value="1"/>
</dbReference>
<dbReference type="Pfam" id="PF03205">
    <property type="entry name" value="MobB"/>
    <property type="match status" value="1"/>
</dbReference>
<dbReference type="GO" id="GO:0005525">
    <property type="term" value="F:GTP binding"/>
    <property type="evidence" value="ECO:0007669"/>
    <property type="project" value="InterPro"/>
</dbReference>
<dbReference type="OrthoDB" id="9804758at2"/>
<dbReference type="PANTHER" id="PTHR40072:SF1">
    <property type="entry name" value="MOLYBDOPTERIN-GUANINE DINUCLEOTIDE BIOSYNTHESIS ADAPTER PROTEIN"/>
    <property type="match status" value="1"/>
</dbReference>
<keyword evidence="3" id="KW-1185">Reference proteome</keyword>
<dbReference type="RefSeq" id="WP_153749252.1">
    <property type="nucleotide sequence ID" value="NZ_BAAADI010000004.1"/>
</dbReference>
<accession>A0A844B6W1</accession>
<reference evidence="2 3" key="1">
    <citation type="submission" date="2019-11" db="EMBL/GenBank/DDBJ databases">
        <title>Draft Whole-Genome sequence of the marine photosynthetic bacterium Rhodovulum strictum DSM 11289.</title>
        <authorList>
            <person name="Kyndt J.A."/>
            <person name="Meyer T.E."/>
        </authorList>
    </citation>
    <scope>NUCLEOTIDE SEQUENCE [LARGE SCALE GENOMIC DNA]</scope>
    <source>
        <strain evidence="2 3">DSM 11289</strain>
    </source>
</reference>
<dbReference type="InterPro" id="IPR004435">
    <property type="entry name" value="MobB_dom"/>
</dbReference>
<name>A0A844B6W1_9RHOB</name>
<evidence type="ECO:0000313" key="3">
    <source>
        <dbReference type="Proteomes" id="UP000466730"/>
    </source>
</evidence>
<proteinExistence type="predicted"/>
<feature type="domain" description="Molybdopterin-guanine dinucleotide biosynthesis protein B (MobB)" evidence="1">
    <location>
        <begin position="4"/>
        <end position="135"/>
    </location>
</feature>
<dbReference type="Gene3D" id="3.40.50.300">
    <property type="entry name" value="P-loop containing nucleotide triphosphate hydrolases"/>
    <property type="match status" value="1"/>
</dbReference>
<evidence type="ECO:0000259" key="1">
    <source>
        <dbReference type="Pfam" id="PF03205"/>
    </source>
</evidence>
<evidence type="ECO:0000313" key="2">
    <source>
        <dbReference type="EMBL" id="MRH21961.1"/>
    </source>
</evidence>
<dbReference type="SUPFAM" id="SSF52540">
    <property type="entry name" value="P-loop containing nucleoside triphosphate hydrolases"/>
    <property type="match status" value="1"/>
</dbReference>